<accession>A0A848LGV7</accession>
<dbReference type="AlphaFoldDB" id="A0A848LGV7"/>
<dbReference type="Proteomes" id="UP000518300">
    <property type="component" value="Unassembled WGS sequence"/>
</dbReference>
<feature type="signal peptide" evidence="1">
    <location>
        <begin position="1"/>
        <end position="21"/>
    </location>
</feature>
<keyword evidence="1" id="KW-0732">Signal</keyword>
<gene>
    <name evidence="2" type="ORF">HG543_11055</name>
</gene>
<evidence type="ECO:0008006" key="4">
    <source>
        <dbReference type="Google" id="ProtNLM"/>
    </source>
</evidence>
<proteinExistence type="predicted"/>
<evidence type="ECO:0000313" key="2">
    <source>
        <dbReference type="EMBL" id="NMO15388.1"/>
    </source>
</evidence>
<name>A0A848LGV7_9BACT</name>
<keyword evidence="3" id="KW-1185">Reference proteome</keyword>
<evidence type="ECO:0000256" key="1">
    <source>
        <dbReference type="SAM" id="SignalP"/>
    </source>
</evidence>
<comment type="caution">
    <text evidence="2">The sequence shown here is derived from an EMBL/GenBank/DDBJ whole genome shotgun (WGS) entry which is preliminary data.</text>
</comment>
<evidence type="ECO:0000313" key="3">
    <source>
        <dbReference type="Proteomes" id="UP000518300"/>
    </source>
</evidence>
<dbReference type="EMBL" id="JABBJJ010000038">
    <property type="protein sequence ID" value="NMO15388.1"/>
    <property type="molecule type" value="Genomic_DNA"/>
</dbReference>
<reference evidence="2 3" key="1">
    <citation type="submission" date="2020-04" db="EMBL/GenBank/DDBJ databases">
        <title>Draft genome of Pyxidicoccus fallax type strain.</title>
        <authorList>
            <person name="Whitworth D.E."/>
        </authorList>
    </citation>
    <scope>NUCLEOTIDE SEQUENCE [LARGE SCALE GENOMIC DNA]</scope>
    <source>
        <strain evidence="2 3">DSM 14698</strain>
    </source>
</reference>
<protein>
    <recommendedName>
        <fullName evidence="4">Lipoprotein</fullName>
    </recommendedName>
</protein>
<sequence length="270" mass="29992">MRTMVAVIVAAVALGAAPALAGAPVEAGKVYSGTEGEEVAVVPLTPRTDKKFIIRVRGTGSEFDGLVFPYELNDWSTSSTTQLNYKTQWHGRGYTALHVRDQRYELYVPGRQQAIRLTYDEKKTQSLKADEVYSQYQKLQKDGTLAKLMAFDRKGEAARHDKAYAEVLHEMNTACGTSVAASIDWSSVTDDHLKELSISSYCEPPLSALKGLCAVSNIAKQTVREKVKQVSCRFGDGQEPKLEADRVIWMTHKDASNQETFATRFFKTNL</sequence>
<feature type="chain" id="PRO_5033042270" description="Lipoprotein" evidence="1">
    <location>
        <begin position="22"/>
        <end position="270"/>
    </location>
</feature>
<organism evidence="2 3">
    <name type="scientific">Pyxidicoccus fallax</name>
    <dbReference type="NCBI Taxonomy" id="394095"/>
    <lineage>
        <taxon>Bacteria</taxon>
        <taxon>Pseudomonadati</taxon>
        <taxon>Myxococcota</taxon>
        <taxon>Myxococcia</taxon>
        <taxon>Myxococcales</taxon>
        <taxon>Cystobacterineae</taxon>
        <taxon>Myxococcaceae</taxon>
        <taxon>Pyxidicoccus</taxon>
    </lineage>
</organism>